<feature type="transmembrane region" description="Helical" evidence="2">
    <location>
        <begin position="389"/>
        <end position="410"/>
    </location>
</feature>
<evidence type="ECO:0000256" key="1">
    <source>
        <dbReference type="SAM" id="MobiDB-lite"/>
    </source>
</evidence>
<dbReference type="EMBL" id="JBJVNI010000032">
    <property type="protein sequence ID" value="MFM9615160.1"/>
    <property type="molecule type" value="Genomic_DNA"/>
</dbReference>
<name>A0ABW9I4A4_9ACTN</name>
<accession>A0ABW9I4A4</accession>
<keyword evidence="2" id="KW-0812">Transmembrane</keyword>
<feature type="transmembrane region" description="Helical" evidence="2">
    <location>
        <begin position="332"/>
        <end position="350"/>
    </location>
</feature>
<dbReference type="PANTHER" id="PTHR23530">
    <property type="entry name" value="TRANSPORT PROTEIN-RELATED"/>
    <property type="match status" value="1"/>
</dbReference>
<dbReference type="Proteomes" id="UP001631957">
    <property type="component" value="Unassembled WGS sequence"/>
</dbReference>
<feature type="transmembrane region" description="Helical" evidence="2">
    <location>
        <begin position="69"/>
        <end position="95"/>
    </location>
</feature>
<proteinExistence type="predicted"/>
<feature type="transmembrane region" description="Helical" evidence="2">
    <location>
        <begin position="12"/>
        <end position="31"/>
    </location>
</feature>
<sequence length="459" mass="45935">MSVRRRYVTNTALYWFPVGLGVAPLVLLLAGRDLAPATVAALISVHSFTAAALELPTGGLSDVLGRRGVLAAAGILMCAAFLLIGLGGTAVLLGLGTGLLGAARALSSGPAEAWYVDSVRASEGPDADLRTGLARGATASSVALAAGTVTGGALPWALGGYGDALRNATEGTVVPLSTPMLLASLLALTFTAHSVLTLHDPPRSPSRPGATRRESPGADLGSVPGEPFRPQAGRREPPRPTLAGVLRAVPGTVLDGIRLAVRDHVVRRVMLSAAAAGSALSVVELLTPGRVAGFTGGAESGAVGYAGLATVGFLCSAGGSQAAPLLGGGRRAVVVGTGVVAGSLGLLALGGDLVAVAGYVVFYVTLGVLGPNLNELLHHRVPDDRRATALSVQSLALQLAAGVTGLIIGPVATAGALPWLLPLGAVLAVTLLWARPLRKVTSGQPVSPDGQEPRAIDLS</sequence>
<comment type="caution">
    <text evidence="3">The sequence shown here is derived from an EMBL/GenBank/DDBJ whole genome shotgun (WGS) entry which is preliminary data.</text>
</comment>
<dbReference type="InterPro" id="IPR053160">
    <property type="entry name" value="MFS_DHA3_Transporter"/>
</dbReference>
<reference evidence="3 4" key="1">
    <citation type="submission" date="2024-12" db="EMBL/GenBank/DDBJ databases">
        <title>Forecasting of Potato common scab and diversities of Pathogenic streptomyces spp. in china.</title>
        <authorList>
            <person name="Handique U."/>
            <person name="Wu J."/>
        </authorList>
    </citation>
    <scope>NUCLEOTIDE SEQUENCE [LARGE SCALE GENOMIC DNA]</scope>
    <source>
        <strain evidence="3 4">ZRIMU1530</strain>
    </source>
</reference>
<feature type="transmembrane region" description="Helical" evidence="2">
    <location>
        <begin position="265"/>
        <end position="283"/>
    </location>
</feature>
<evidence type="ECO:0000256" key="2">
    <source>
        <dbReference type="SAM" id="Phobius"/>
    </source>
</evidence>
<feature type="transmembrane region" description="Helical" evidence="2">
    <location>
        <begin position="303"/>
        <end position="320"/>
    </location>
</feature>
<keyword evidence="4" id="KW-1185">Reference proteome</keyword>
<feature type="region of interest" description="Disordered" evidence="1">
    <location>
        <begin position="197"/>
        <end position="242"/>
    </location>
</feature>
<protein>
    <submittedName>
        <fullName evidence="3">MFS transporter</fullName>
    </submittedName>
</protein>
<dbReference type="InterPro" id="IPR036259">
    <property type="entry name" value="MFS_trans_sf"/>
</dbReference>
<feature type="transmembrane region" description="Helical" evidence="2">
    <location>
        <begin position="416"/>
        <end position="434"/>
    </location>
</feature>
<evidence type="ECO:0000313" key="3">
    <source>
        <dbReference type="EMBL" id="MFM9615160.1"/>
    </source>
</evidence>
<dbReference type="SUPFAM" id="SSF103473">
    <property type="entry name" value="MFS general substrate transporter"/>
    <property type="match status" value="1"/>
</dbReference>
<organism evidence="3 4">
    <name type="scientific">Streptomyces niveiscabiei</name>
    <dbReference type="NCBI Taxonomy" id="164115"/>
    <lineage>
        <taxon>Bacteria</taxon>
        <taxon>Bacillati</taxon>
        <taxon>Actinomycetota</taxon>
        <taxon>Actinomycetes</taxon>
        <taxon>Kitasatosporales</taxon>
        <taxon>Streptomycetaceae</taxon>
        <taxon>Streptomyces</taxon>
    </lineage>
</organism>
<gene>
    <name evidence="3" type="ORF">ACKI18_41565</name>
</gene>
<dbReference type="InterPro" id="IPR011701">
    <property type="entry name" value="MFS"/>
</dbReference>
<dbReference type="Gene3D" id="1.20.1250.20">
    <property type="entry name" value="MFS general substrate transporter like domains"/>
    <property type="match status" value="1"/>
</dbReference>
<dbReference type="PANTHER" id="PTHR23530:SF1">
    <property type="entry name" value="PERMEASE, MAJOR FACILITATOR SUPERFAMILY-RELATED"/>
    <property type="match status" value="1"/>
</dbReference>
<keyword evidence="2" id="KW-0472">Membrane</keyword>
<keyword evidence="2" id="KW-1133">Transmembrane helix</keyword>
<feature type="transmembrane region" description="Helical" evidence="2">
    <location>
        <begin position="356"/>
        <end position="377"/>
    </location>
</feature>
<feature type="transmembrane region" description="Helical" evidence="2">
    <location>
        <begin position="180"/>
        <end position="198"/>
    </location>
</feature>
<dbReference type="Pfam" id="PF07690">
    <property type="entry name" value="MFS_1"/>
    <property type="match status" value="1"/>
</dbReference>
<dbReference type="RefSeq" id="WP_409123451.1">
    <property type="nucleotide sequence ID" value="NZ_JBJVNI010000032.1"/>
</dbReference>
<evidence type="ECO:0000313" key="4">
    <source>
        <dbReference type="Proteomes" id="UP001631957"/>
    </source>
</evidence>